<dbReference type="RefSeq" id="WP_211925294.1">
    <property type="nucleotide sequence ID" value="NZ_JAGQFT020000009.1"/>
</dbReference>
<evidence type="ECO:0000313" key="4">
    <source>
        <dbReference type="EMBL" id="MBS7458252.1"/>
    </source>
</evidence>
<feature type="compositionally biased region" description="Basic residues" evidence="1">
    <location>
        <begin position="151"/>
        <end position="161"/>
    </location>
</feature>
<evidence type="ECO:0000313" key="3">
    <source>
        <dbReference type="EMBL" id="MBR0561331.1"/>
    </source>
</evidence>
<keyword evidence="2" id="KW-0812">Transmembrane</keyword>
<keyword evidence="5" id="KW-1185">Reference proteome</keyword>
<evidence type="ECO:0000256" key="1">
    <source>
        <dbReference type="SAM" id="MobiDB-lite"/>
    </source>
</evidence>
<feature type="region of interest" description="Disordered" evidence="1">
    <location>
        <begin position="132"/>
        <end position="169"/>
    </location>
</feature>
<name>A0A8J7VSN2_9GAMM</name>
<gene>
    <name evidence="4" type="ORF">KB893_014020</name>
    <name evidence="3" type="ORF">KB893_02175</name>
</gene>
<feature type="transmembrane region" description="Helical" evidence="2">
    <location>
        <begin position="50"/>
        <end position="68"/>
    </location>
</feature>
<reference evidence="3" key="2">
    <citation type="submission" date="2021-04" db="EMBL/GenBank/DDBJ databases">
        <authorList>
            <person name="Karlyshev A.V."/>
        </authorList>
    </citation>
    <scope>NUCLEOTIDE SEQUENCE</scope>
    <source>
        <strain evidence="3">LMG 29479</strain>
    </source>
</reference>
<dbReference type="EMBL" id="JAGQFT020000009">
    <property type="protein sequence ID" value="MBS7458252.1"/>
    <property type="molecule type" value="Genomic_DNA"/>
</dbReference>
<proteinExistence type="predicted"/>
<dbReference type="InterPro" id="IPR025597">
    <property type="entry name" value="DUF4345"/>
</dbReference>
<dbReference type="AlphaFoldDB" id="A0A8J7VSN2"/>
<evidence type="ECO:0000313" key="5">
    <source>
        <dbReference type="Proteomes" id="UP000675747"/>
    </source>
</evidence>
<reference evidence="4 5" key="1">
    <citation type="journal article" date="2021" name="Microbiol. Resour. Announc.">
        <title>Draft Genome Sequence of Coralloluteibacterium stylophorae LMG 29479T.</title>
        <authorList>
            <person name="Karlyshev A.V."/>
            <person name="Kudryashova E.B."/>
            <person name="Ariskina E.V."/>
            <person name="Conroy A.P."/>
            <person name="Abidueva E.Y."/>
        </authorList>
    </citation>
    <scope>NUCLEOTIDE SEQUENCE [LARGE SCALE GENOMIC DNA]</scope>
    <source>
        <strain evidence="4 5">LMG 29479</strain>
    </source>
</reference>
<keyword evidence="2" id="KW-0472">Membrane</keyword>
<sequence length="169" mass="18273">MRWLPILLLCFTGLAFLGFGAWYAFDVRAPLAMLGIHIDGEIATTHLRTYLGGLQIGLGLYLLGAAAYPPFRRGALWLVFLSHGCMGLTRMLGVILGGPYAPVFFALLVWELGLAFLALLALALGREATRRGGRRGATGARESATLGGHSPARRHESHRHPQPSSRSPL</sequence>
<organism evidence="3">
    <name type="scientific">Coralloluteibacterium stylophorae</name>
    <dbReference type="NCBI Taxonomy" id="1776034"/>
    <lineage>
        <taxon>Bacteria</taxon>
        <taxon>Pseudomonadati</taxon>
        <taxon>Pseudomonadota</taxon>
        <taxon>Gammaproteobacteria</taxon>
        <taxon>Lysobacterales</taxon>
        <taxon>Lysobacteraceae</taxon>
        <taxon>Coralloluteibacterium</taxon>
    </lineage>
</organism>
<feature type="transmembrane region" description="Helical" evidence="2">
    <location>
        <begin position="103"/>
        <end position="125"/>
    </location>
</feature>
<comment type="caution">
    <text evidence="3">The sequence shown here is derived from an EMBL/GenBank/DDBJ whole genome shotgun (WGS) entry which is preliminary data.</text>
</comment>
<dbReference type="Pfam" id="PF14248">
    <property type="entry name" value="DUF4345"/>
    <property type="match status" value="1"/>
</dbReference>
<dbReference type="Proteomes" id="UP000675747">
    <property type="component" value="Unassembled WGS sequence"/>
</dbReference>
<evidence type="ECO:0000256" key="2">
    <source>
        <dbReference type="SAM" id="Phobius"/>
    </source>
</evidence>
<dbReference type="EMBL" id="JAGQFT010000007">
    <property type="protein sequence ID" value="MBR0561331.1"/>
    <property type="molecule type" value="Genomic_DNA"/>
</dbReference>
<accession>A0A8J7VSN2</accession>
<keyword evidence="2" id="KW-1133">Transmembrane helix</keyword>
<protein>
    <submittedName>
        <fullName evidence="3">DUF4345 family protein</fullName>
    </submittedName>
</protein>
<feature type="transmembrane region" description="Helical" evidence="2">
    <location>
        <begin position="75"/>
        <end position="97"/>
    </location>
</feature>